<accession>A0ABS2GL11</accession>
<name>A0ABS2GL11_9FIRM</name>
<evidence type="ECO:0000313" key="3">
    <source>
        <dbReference type="EMBL" id="MBM6922160.1"/>
    </source>
</evidence>
<keyword evidence="4" id="KW-1185">Reference proteome</keyword>
<gene>
    <name evidence="3" type="ORF">H9X81_00435</name>
</gene>
<proteinExistence type="predicted"/>
<evidence type="ECO:0008006" key="5">
    <source>
        <dbReference type="Google" id="ProtNLM"/>
    </source>
</evidence>
<feature type="chain" id="PRO_5046782288" description="Ig-like domain-containing protein" evidence="2">
    <location>
        <begin position="26"/>
        <end position="565"/>
    </location>
</feature>
<feature type="signal peptide" evidence="2">
    <location>
        <begin position="1"/>
        <end position="25"/>
    </location>
</feature>
<dbReference type="InterPro" id="IPR012332">
    <property type="entry name" value="Autotransporter_pectin_lyase_C"/>
</dbReference>
<feature type="compositionally biased region" description="Acidic residues" evidence="1">
    <location>
        <begin position="539"/>
        <end position="549"/>
    </location>
</feature>
<protein>
    <recommendedName>
        <fullName evidence="5">Ig-like domain-containing protein</fullName>
    </recommendedName>
</protein>
<dbReference type="Proteomes" id="UP000724149">
    <property type="component" value="Unassembled WGS sequence"/>
</dbReference>
<dbReference type="RefSeq" id="WP_204719193.1">
    <property type="nucleotide sequence ID" value="NZ_JACSNR010000001.1"/>
</dbReference>
<evidence type="ECO:0000256" key="2">
    <source>
        <dbReference type="SAM" id="SignalP"/>
    </source>
</evidence>
<dbReference type="Gene3D" id="2.160.20.20">
    <property type="match status" value="1"/>
</dbReference>
<reference evidence="3 4" key="1">
    <citation type="journal article" date="2021" name="Sci. Rep.">
        <title>The distribution of antibiotic resistance genes in chicken gut microbiota commensals.</title>
        <authorList>
            <person name="Juricova H."/>
            <person name="Matiasovicova J."/>
            <person name="Kubasova T."/>
            <person name="Cejkova D."/>
            <person name="Rychlik I."/>
        </authorList>
    </citation>
    <scope>NUCLEOTIDE SEQUENCE [LARGE SCALE GENOMIC DNA]</scope>
    <source>
        <strain evidence="3 4">An564</strain>
    </source>
</reference>
<sequence>MNKKKLLALVLAALMSVSGLTVAFADGTDGSGSAAVVLENGDTEVAVTNADGLKSALEAGGKVKLGGDITMDRRYDIVIREDVVLDLNGCTITKSYGGLNHFIFVINGGSLTIEDSKGNGKIDVTDGSYGYGIQLKGSGSSFELKSGTIRTTLETVDIYDSATNSTIKISGGSLISTKDNVLGVRGSGTVVKITDGDMRSDGRTGVYISNYGDPDSIQFTMTGGTLTHTGGASGAIQLYKGATVTIGGTAEIESSSYAVQVQENTVLNVEGGKLSTSGSYAVSGGETSSINISGGTISGKYGVHAEDTAAVNISGGTFDISVGTINVPSYGNPNPSIQITGGNFNGDDVSEYLPAEGIAVPEVEITASGNVLTANASHPLAEAVFTYQWYKNGTMLDGETSATLTADEYTTYSVEVVASYQTVTSESASASYKYSEAVPETPDTGATESQEYGDYYGNEKWDEVKKEIAKLIEDEEFGETIEMSATGLPYFPASVARELKGRDITLKIRKNGVTYKVNGLEIGSIDKIWYEFEELETELLTETPGDEEDSSKPADENKTNPNTGR</sequence>
<feature type="region of interest" description="Disordered" evidence="1">
    <location>
        <begin position="539"/>
        <end position="565"/>
    </location>
</feature>
<comment type="caution">
    <text evidence="3">The sequence shown here is derived from an EMBL/GenBank/DDBJ whole genome shotgun (WGS) entry which is preliminary data.</text>
</comment>
<evidence type="ECO:0000256" key="1">
    <source>
        <dbReference type="SAM" id="MobiDB-lite"/>
    </source>
</evidence>
<keyword evidence="2" id="KW-0732">Signal</keyword>
<organism evidence="3 4">
    <name type="scientific">Hydrogenoanaerobacterium saccharovorans</name>
    <dbReference type="NCBI Taxonomy" id="474960"/>
    <lineage>
        <taxon>Bacteria</taxon>
        <taxon>Bacillati</taxon>
        <taxon>Bacillota</taxon>
        <taxon>Clostridia</taxon>
        <taxon>Eubacteriales</taxon>
        <taxon>Oscillospiraceae</taxon>
        <taxon>Hydrogenoanaerobacterium</taxon>
    </lineage>
</organism>
<dbReference type="EMBL" id="JACSNR010000001">
    <property type="protein sequence ID" value="MBM6922160.1"/>
    <property type="molecule type" value="Genomic_DNA"/>
</dbReference>
<evidence type="ECO:0000313" key="4">
    <source>
        <dbReference type="Proteomes" id="UP000724149"/>
    </source>
</evidence>